<feature type="region of interest" description="Disordered" evidence="1">
    <location>
        <begin position="172"/>
        <end position="231"/>
    </location>
</feature>
<dbReference type="AlphaFoldDB" id="A0A6J1E3W4"/>
<accession>A0A6J1E3W4</accession>
<protein>
    <submittedName>
        <fullName evidence="3">Uncharacterized protein LOC111429712</fullName>
    </submittedName>
</protein>
<feature type="compositionally biased region" description="Basic and acidic residues" evidence="1">
    <location>
        <begin position="142"/>
        <end position="151"/>
    </location>
</feature>
<organism evidence="2 3">
    <name type="scientific">Cucurbita moschata</name>
    <name type="common">Winter crookneck squash</name>
    <name type="synonym">Cucurbita pepo var. moschata</name>
    <dbReference type="NCBI Taxonomy" id="3662"/>
    <lineage>
        <taxon>Eukaryota</taxon>
        <taxon>Viridiplantae</taxon>
        <taxon>Streptophyta</taxon>
        <taxon>Embryophyta</taxon>
        <taxon>Tracheophyta</taxon>
        <taxon>Spermatophyta</taxon>
        <taxon>Magnoliopsida</taxon>
        <taxon>eudicotyledons</taxon>
        <taxon>Gunneridae</taxon>
        <taxon>Pentapetalae</taxon>
        <taxon>rosids</taxon>
        <taxon>fabids</taxon>
        <taxon>Cucurbitales</taxon>
        <taxon>Cucurbitaceae</taxon>
        <taxon>Cucurbiteae</taxon>
        <taxon>Cucurbita</taxon>
    </lineage>
</organism>
<keyword evidence="2" id="KW-1185">Reference proteome</keyword>
<reference evidence="3" key="1">
    <citation type="submission" date="2025-08" db="UniProtKB">
        <authorList>
            <consortium name="RefSeq"/>
        </authorList>
    </citation>
    <scope>IDENTIFICATION</scope>
    <source>
        <tissue evidence="3">Young leaves</tissue>
    </source>
</reference>
<feature type="compositionally biased region" description="Basic and acidic residues" evidence="1">
    <location>
        <begin position="187"/>
        <end position="198"/>
    </location>
</feature>
<gene>
    <name evidence="3" type="primary">LOC111429712</name>
</gene>
<name>A0A6J1E3W4_CUCMO</name>
<feature type="compositionally biased region" description="Basic and acidic residues" evidence="1">
    <location>
        <begin position="102"/>
        <end position="120"/>
    </location>
</feature>
<feature type="region of interest" description="Disordered" evidence="1">
    <location>
        <begin position="89"/>
        <end position="153"/>
    </location>
</feature>
<evidence type="ECO:0000313" key="3">
    <source>
        <dbReference type="RefSeq" id="XP_022921428.1"/>
    </source>
</evidence>
<dbReference type="GeneID" id="111429712"/>
<feature type="compositionally biased region" description="Acidic residues" evidence="1">
    <location>
        <begin position="130"/>
        <end position="141"/>
    </location>
</feature>
<dbReference type="Proteomes" id="UP000504609">
    <property type="component" value="Unplaced"/>
</dbReference>
<dbReference type="RefSeq" id="XP_022921428.1">
    <property type="nucleotide sequence ID" value="XM_023065660.1"/>
</dbReference>
<evidence type="ECO:0000256" key="1">
    <source>
        <dbReference type="SAM" id="MobiDB-lite"/>
    </source>
</evidence>
<proteinExistence type="predicted"/>
<dbReference type="KEGG" id="cmos:111429712"/>
<evidence type="ECO:0000313" key="2">
    <source>
        <dbReference type="Proteomes" id="UP000504609"/>
    </source>
</evidence>
<sequence length="268" mass="30099">MGCGNSKLTPEGESILPMIRPLLFRTKFAEFRKRKNGTHLRETALSKKVLLKEGEIEEENSILPVHNRNSIYGSHDGKTICLHTKQENHMDEHDSPNANHLLEQHKPNDNGTRVELKENKTMNNQRTAVEEGDDENKEEGEEGRPDNEDNRCLICPGSPSFRVYFVEQTPNDKQNVEMNDDGDMEDASLKKSPSRDSVESSSSTKSNEGQENKTIKKGKKGTTLNRAGSRERPVGVGLKSLLNVNNCCYHLSCTGNDRVNHLARKAEC</sequence>